<comment type="catalytic activity">
    <reaction evidence="9">
        <text>[(1-&gt;4)-alpha-D-galacturonosyl methyl ester](n) + n H2O = [(1-&gt;4)-alpha-D-galacturonosyl](n) + n methanol + n H(+)</text>
        <dbReference type="Rhea" id="RHEA:22380"/>
        <dbReference type="Rhea" id="RHEA-COMP:14570"/>
        <dbReference type="Rhea" id="RHEA-COMP:14573"/>
        <dbReference type="ChEBI" id="CHEBI:15377"/>
        <dbReference type="ChEBI" id="CHEBI:15378"/>
        <dbReference type="ChEBI" id="CHEBI:17790"/>
        <dbReference type="ChEBI" id="CHEBI:140522"/>
        <dbReference type="ChEBI" id="CHEBI:140523"/>
        <dbReference type="EC" id="3.1.1.11"/>
    </reaction>
</comment>
<evidence type="ECO:0000256" key="9">
    <source>
        <dbReference type="RuleBase" id="RU000589"/>
    </source>
</evidence>
<evidence type="ECO:0000313" key="11">
    <source>
        <dbReference type="EMBL" id="GAV70988.1"/>
    </source>
</evidence>
<comment type="similarity">
    <text evidence="4">In the C-terminal section; belongs to the pectinesterase family.</text>
</comment>
<dbReference type="InterPro" id="IPR011050">
    <property type="entry name" value="Pectin_lyase_fold/virulence"/>
</dbReference>
<keyword evidence="7 9" id="KW-0063">Aspartyl esterase</keyword>
<organism evidence="11 12">
    <name type="scientific">Cephalotus follicularis</name>
    <name type="common">Albany pitcher plant</name>
    <dbReference type="NCBI Taxonomy" id="3775"/>
    <lineage>
        <taxon>Eukaryota</taxon>
        <taxon>Viridiplantae</taxon>
        <taxon>Streptophyta</taxon>
        <taxon>Embryophyta</taxon>
        <taxon>Tracheophyta</taxon>
        <taxon>Spermatophyta</taxon>
        <taxon>Magnoliopsida</taxon>
        <taxon>eudicotyledons</taxon>
        <taxon>Gunneridae</taxon>
        <taxon>Pentapetalae</taxon>
        <taxon>rosids</taxon>
        <taxon>fabids</taxon>
        <taxon>Oxalidales</taxon>
        <taxon>Cephalotaceae</taxon>
        <taxon>Cephalotus</taxon>
    </lineage>
</organism>
<evidence type="ECO:0000256" key="2">
    <source>
        <dbReference type="ARBA" id="ARBA00005184"/>
    </source>
</evidence>
<dbReference type="AlphaFoldDB" id="A0A1Q3BSQ1"/>
<dbReference type="SUPFAM" id="SSF51126">
    <property type="entry name" value="Pectin lyase-like"/>
    <property type="match status" value="1"/>
</dbReference>
<evidence type="ECO:0000256" key="1">
    <source>
        <dbReference type="ARBA" id="ARBA00004191"/>
    </source>
</evidence>
<feature type="domain" description="Pectinesterase catalytic" evidence="10">
    <location>
        <begin position="18"/>
        <end position="314"/>
    </location>
</feature>
<evidence type="ECO:0000256" key="8">
    <source>
        <dbReference type="PROSITE-ProRule" id="PRU10040"/>
    </source>
</evidence>
<keyword evidence="5" id="KW-0964">Secreted</keyword>
<evidence type="ECO:0000256" key="3">
    <source>
        <dbReference type="ARBA" id="ARBA00006027"/>
    </source>
</evidence>
<dbReference type="Proteomes" id="UP000187406">
    <property type="component" value="Unassembled WGS sequence"/>
</dbReference>
<keyword evidence="6 9" id="KW-0378">Hydrolase</keyword>
<keyword evidence="12" id="KW-1185">Reference proteome</keyword>
<evidence type="ECO:0000256" key="5">
    <source>
        <dbReference type="ARBA" id="ARBA00022512"/>
    </source>
</evidence>
<sequence>MSHEDRRMLKVADKPKPNVTVAKDGSGQFKTISDALAAMPTKYQGRYIIYVKEGVYDETVTLAKNMVNVTMYGDGSQKTIVTGSKNFVDGVSTFKTATFAALGDGFFAKAIGFRNTAGPEKHQAVALRVQADRSVFLNCRFEGYQDTLYVQTHRQFYRSCVISGTVDFIFGDASAIFQNCMIVVRKPMDNQQNIVTAQGRIDKHETTGIVIQNCRILTDKKLEPVKTKIRSYLGRPWKEYSRTIIMESQIGDFIHPDGWLPWEGEFALKTLYYAEFNNKGPGAKLDGRVKWLGYKRINRQEALKYTAGPFLQGDWIKATGATIHFGLFS</sequence>
<protein>
    <recommendedName>
        <fullName evidence="9">Pectinesterase</fullName>
        <ecNumber evidence="9">3.1.1.11</ecNumber>
    </recommendedName>
</protein>
<comment type="pathway">
    <text evidence="2 9">Glycan metabolism; pectin degradation; 2-dehydro-3-deoxy-D-gluconate from pectin: step 1/5.</text>
</comment>
<dbReference type="Gene3D" id="2.160.20.10">
    <property type="entry name" value="Single-stranded right-handed beta-helix, Pectin lyase-like"/>
    <property type="match status" value="1"/>
</dbReference>
<dbReference type="InterPro" id="IPR033131">
    <property type="entry name" value="Pectinesterase_Asp_AS"/>
</dbReference>
<dbReference type="InterPro" id="IPR000070">
    <property type="entry name" value="Pectinesterase_cat"/>
</dbReference>
<dbReference type="GO" id="GO:0030599">
    <property type="term" value="F:pectinesterase activity"/>
    <property type="evidence" value="ECO:0007669"/>
    <property type="project" value="UniProtKB-UniRule"/>
</dbReference>
<evidence type="ECO:0000256" key="4">
    <source>
        <dbReference type="ARBA" id="ARBA00007786"/>
    </source>
</evidence>
<evidence type="ECO:0000313" key="12">
    <source>
        <dbReference type="Proteomes" id="UP000187406"/>
    </source>
</evidence>
<keyword evidence="5" id="KW-0134">Cell wall</keyword>
<dbReference type="FunFam" id="2.160.20.10:FF:000001">
    <property type="entry name" value="Pectinesterase"/>
    <property type="match status" value="1"/>
</dbReference>
<reference evidence="12" key="1">
    <citation type="submission" date="2016-04" db="EMBL/GenBank/DDBJ databases">
        <title>Cephalotus genome sequencing.</title>
        <authorList>
            <person name="Fukushima K."/>
            <person name="Hasebe M."/>
            <person name="Fang X."/>
        </authorList>
    </citation>
    <scope>NUCLEOTIDE SEQUENCE [LARGE SCALE GENOMIC DNA]</scope>
    <source>
        <strain evidence="12">cv. St1</strain>
    </source>
</reference>
<gene>
    <name evidence="11" type="ORF">CFOL_v3_14483</name>
</gene>
<dbReference type="UniPathway" id="UPA00545">
    <property type="reaction ID" value="UER00823"/>
</dbReference>
<dbReference type="FunCoup" id="A0A1Q3BSQ1">
    <property type="interactions" value="44"/>
</dbReference>
<feature type="active site" evidence="8">
    <location>
        <position position="167"/>
    </location>
</feature>
<dbReference type="GO" id="GO:0042545">
    <property type="term" value="P:cell wall modification"/>
    <property type="evidence" value="ECO:0007669"/>
    <property type="project" value="UniProtKB-UniRule"/>
</dbReference>
<evidence type="ECO:0000256" key="6">
    <source>
        <dbReference type="ARBA" id="ARBA00022801"/>
    </source>
</evidence>
<dbReference type="EMBL" id="BDDD01000857">
    <property type="protein sequence ID" value="GAV70988.1"/>
    <property type="molecule type" value="Genomic_DNA"/>
</dbReference>
<dbReference type="PANTHER" id="PTHR31707">
    <property type="entry name" value="PECTINESTERASE"/>
    <property type="match status" value="1"/>
</dbReference>
<dbReference type="Pfam" id="PF01095">
    <property type="entry name" value="Pectinesterase"/>
    <property type="match status" value="1"/>
</dbReference>
<dbReference type="InterPro" id="IPR012334">
    <property type="entry name" value="Pectin_lyas_fold"/>
</dbReference>
<dbReference type="STRING" id="3775.A0A1Q3BSQ1"/>
<dbReference type="PROSITE" id="PS00503">
    <property type="entry name" value="PECTINESTERASE_2"/>
    <property type="match status" value="1"/>
</dbReference>
<evidence type="ECO:0000256" key="7">
    <source>
        <dbReference type="ARBA" id="ARBA00023085"/>
    </source>
</evidence>
<comment type="similarity">
    <text evidence="3">In the N-terminal section; belongs to the PMEI family.</text>
</comment>
<evidence type="ECO:0000259" key="10">
    <source>
        <dbReference type="Pfam" id="PF01095"/>
    </source>
</evidence>
<name>A0A1Q3BSQ1_CEPFO</name>
<proteinExistence type="inferred from homology"/>
<dbReference type="EC" id="3.1.1.11" evidence="9"/>
<dbReference type="GO" id="GO:0045490">
    <property type="term" value="P:pectin catabolic process"/>
    <property type="evidence" value="ECO:0007669"/>
    <property type="project" value="UniProtKB-UniRule"/>
</dbReference>
<accession>A0A1Q3BSQ1</accession>
<comment type="subcellular location">
    <subcellularLocation>
        <location evidence="1">Secreted</location>
        <location evidence="1">Cell wall</location>
    </subcellularLocation>
</comment>
<dbReference type="InParanoid" id="A0A1Q3BSQ1"/>
<comment type="caution">
    <text evidence="11">The sequence shown here is derived from an EMBL/GenBank/DDBJ whole genome shotgun (WGS) entry which is preliminary data.</text>
</comment>
<dbReference type="OrthoDB" id="2019149at2759"/>